<accession>A0A0F9FTJ0</accession>
<comment type="subcellular location">
    <subcellularLocation>
        <location evidence="1">Cell membrane</location>
        <topology evidence="1">Multi-pass membrane protein</topology>
    </subcellularLocation>
</comment>
<proteinExistence type="predicted"/>
<keyword evidence="5 6" id="KW-0472">Membrane</keyword>
<feature type="transmembrane region" description="Helical" evidence="6">
    <location>
        <begin position="55"/>
        <end position="76"/>
    </location>
</feature>
<comment type="caution">
    <text evidence="8">The sequence shown here is derived from an EMBL/GenBank/DDBJ whole genome shotgun (WGS) entry which is preliminary data.</text>
</comment>
<evidence type="ECO:0000256" key="6">
    <source>
        <dbReference type="SAM" id="Phobius"/>
    </source>
</evidence>
<evidence type="ECO:0000313" key="8">
    <source>
        <dbReference type="EMBL" id="KKL89774.1"/>
    </source>
</evidence>
<feature type="domain" description="VTT" evidence="7">
    <location>
        <begin position="80"/>
        <end position="196"/>
    </location>
</feature>
<keyword evidence="4 6" id="KW-1133">Transmembrane helix</keyword>
<dbReference type="AlphaFoldDB" id="A0A0F9FTJ0"/>
<evidence type="ECO:0000256" key="2">
    <source>
        <dbReference type="ARBA" id="ARBA00022475"/>
    </source>
</evidence>
<feature type="transmembrane region" description="Helical" evidence="6">
    <location>
        <begin position="218"/>
        <end position="238"/>
    </location>
</feature>
<feature type="transmembrane region" description="Helical" evidence="6">
    <location>
        <begin position="176"/>
        <end position="198"/>
    </location>
</feature>
<feature type="transmembrane region" description="Helical" evidence="6">
    <location>
        <begin position="16"/>
        <end position="34"/>
    </location>
</feature>
<keyword evidence="2" id="KW-1003">Cell membrane</keyword>
<keyword evidence="3 6" id="KW-0812">Transmembrane</keyword>
<dbReference type="InterPro" id="IPR015414">
    <property type="entry name" value="TMEM64"/>
</dbReference>
<evidence type="ECO:0000259" key="7">
    <source>
        <dbReference type="Pfam" id="PF09335"/>
    </source>
</evidence>
<evidence type="ECO:0000256" key="1">
    <source>
        <dbReference type="ARBA" id="ARBA00004651"/>
    </source>
</evidence>
<gene>
    <name evidence="8" type="ORF">LCGC14_1911340</name>
</gene>
<feature type="transmembrane region" description="Helical" evidence="6">
    <location>
        <begin position="96"/>
        <end position="118"/>
    </location>
</feature>
<evidence type="ECO:0000256" key="5">
    <source>
        <dbReference type="ARBA" id="ARBA00023136"/>
    </source>
</evidence>
<evidence type="ECO:0000256" key="3">
    <source>
        <dbReference type="ARBA" id="ARBA00022692"/>
    </source>
</evidence>
<evidence type="ECO:0000256" key="4">
    <source>
        <dbReference type="ARBA" id="ARBA00022989"/>
    </source>
</evidence>
<dbReference type="EMBL" id="LAZR01020192">
    <property type="protein sequence ID" value="KKL89774.1"/>
    <property type="molecule type" value="Genomic_DNA"/>
</dbReference>
<organism evidence="8">
    <name type="scientific">marine sediment metagenome</name>
    <dbReference type="NCBI Taxonomy" id="412755"/>
    <lineage>
        <taxon>unclassified sequences</taxon>
        <taxon>metagenomes</taxon>
        <taxon>ecological metagenomes</taxon>
    </lineage>
</organism>
<feature type="transmembrane region" description="Helical" evidence="6">
    <location>
        <begin position="145"/>
        <end position="164"/>
    </location>
</feature>
<protein>
    <recommendedName>
        <fullName evidence="7">VTT domain-containing protein</fullName>
    </recommendedName>
</protein>
<name>A0A0F9FTJ0_9ZZZZ</name>
<dbReference type="PANTHER" id="PTHR12677:SF59">
    <property type="entry name" value="GOLGI APPARATUS MEMBRANE PROTEIN TVP38-RELATED"/>
    <property type="match status" value="1"/>
</dbReference>
<reference evidence="8" key="1">
    <citation type="journal article" date="2015" name="Nature">
        <title>Complex archaea that bridge the gap between prokaryotes and eukaryotes.</title>
        <authorList>
            <person name="Spang A."/>
            <person name="Saw J.H."/>
            <person name="Jorgensen S.L."/>
            <person name="Zaremba-Niedzwiedzka K."/>
            <person name="Martijn J."/>
            <person name="Lind A.E."/>
            <person name="van Eijk R."/>
            <person name="Schleper C."/>
            <person name="Guy L."/>
            <person name="Ettema T.J."/>
        </authorList>
    </citation>
    <scope>NUCLEOTIDE SEQUENCE</scope>
</reference>
<sequence>MADATQAETRGSWLRYLPLIAILCVAALGGFLLRDHLGFEALAENRERLLAFRDSNYLATVLCFVAIYVVIVAFSLPGATVATLTGGFLFATFPGALYNVGAATLGAVALFSAARWGLGDRLAARMDGSDGVVKKIKDGIDRNQWSMLFLIRLVPAVPFFMANLVPALVGVPVLRFAITTFIGIIPGTVVFTSVGAGLGEVFARGETPDLGIIFEPQVLLPILGLCVLAALPMILGALRGKKGL</sequence>
<dbReference type="InterPro" id="IPR032816">
    <property type="entry name" value="VTT_dom"/>
</dbReference>
<dbReference type="GO" id="GO:0005886">
    <property type="term" value="C:plasma membrane"/>
    <property type="evidence" value="ECO:0007669"/>
    <property type="project" value="UniProtKB-SubCell"/>
</dbReference>
<dbReference type="PANTHER" id="PTHR12677">
    <property type="entry name" value="GOLGI APPARATUS MEMBRANE PROTEIN TVP38-RELATED"/>
    <property type="match status" value="1"/>
</dbReference>
<dbReference type="Pfam" id="PF09335">
    <property type="entry name" value="VTT_dom"/>
    <property type="match status" value="1"/>
</dbReference>